<dbReference type="RefSeq" id="WP_189566817.1">
    <property type="nucleotide sequence ID" value="NZ_BMXI01000001.1"/>
</dbReference>
<keyword evidence="2" id="KW-1185">Reference proteome</keyword>
<reference evidence="1" key="1">
    <citation type="journal article" date="2014" name="Int. J. Syst. Evol. Microbiol.">
        <title>Complete genome sequence of Corynebacterium casei LMG S-19264T (=DSM 44701T), isolated from a smear-ripened cheese.</title>
        <authorList>
            <consortium name="US DOE Joint Genome Institute (JGI-PGF)"/>
            <person name="Walter F."/>
            <person name="Albersmeier A."/>
            <person name="Kalinowski J."/>
            <person name="Ruckert C."/>
        </authorList>
    </citation>
    <scope>NUCLEOTIDE SEQUENCE</scope>
    <source>
        <strain evidence="1">KCTC 12988</strain>
    </source>
</reference>
<proteinExistence type="predicted"/>
<organism evidence="1 2">
    <name type="scientific">Roseibacillus persicicus</name>
    <dbReference type="NCBI Taxonomy" id="454148"/>
    <lineage>
        <taxon>Bacteria</taxon>
        <taxon>Pseudomonadati</taxon>
        <taxon>Verrucomicrobiota</taxon>
        <taxon>Verrucomicrobiia</taxon>
        <taxon>Verrucomicrobiales</taxon>
        <taxon>Verrucomicrobiaceae</taxon>
        <taxon>Roseibacillus</taxon>
    </lineage>
</organism>
<name>A0A918TF42_9BACT</name>
<protein>
    <submittedName>
        <fullName evidence="1">Uncharacterized protein</fullName>
    </submittedName>
</protein>
<evidence type="ECO:0000313" key="1">
    <source>
        <dbReference type="EMBL" id="GHC42052.1"/>
    </source>
</evidence>
<accession>A0A918TF42</accession>
<dbReference type="AlphaFoldDB" id="A0A918TF42"/>
<evidence type="ECO:0000313" key="2">
    <source>
        <dbReference type="Proteomes" id="UP000644507"/>
    </source>
</evidence>
<comment type="caution">
    <text evidence="1">The sequence shown here is derived from an EMBL/GenBank/DDBJ whole genome shotgun (WGS) entry which is preliminary data.</text>
</comment>
<gene>
    <name evidence="1" type="ORF">GCM10007100_03710</name>
</gene>
<dbReference type="EMBL" id="BMXI01000001">
    <property type="protein sequence ID" value="GHC42052.1"/>
    <property type="molecule type" value="Genomic_DNA"/>
</dbReference>
<reference evidence="1" key="2">
    <citation type="submission" date="2020-09" db="EMBL/GenBank/DDBJ databases">
        <authorList>
            <person name="Sun Q."/>
            <person name="Kim S."/>
        </authorList>
    </citation>
    <scope>NUCLEOTIDE SEQUENCE</scope>
    <source>
        <strain evidence="1">KCTC 12988</strain>
    </source>
</reference>
<dbReference type="Proteomes" id="UP000644507">
    <property type="component" value="Unassembled WGS sequence"/>
</dbReference>
<sequence length="511" mass="55013">MNHRSRTPLSLVVLFFFVSLLEGAPFVRSLGINAFYPSPGENVVRDNLLAVDAQGDHHFVSLTGTLTGPEVYLVYEQERGNLTRLLDLPAGGTTQRLQAMTTTASGDVLLITYLIGDSSRGCVLYHLNGPNPTEGRLILPTTSTPGAVVAPMEDGSVLLATCDASQVIIGRLSPGAYEYAEMGRFGATVGSSSQEFSALSAFVEQDQTIHLAASTREAADGGGYLSQLIYRRFEFNNLAIASPWEIVDSAVSALSGEAVADHHAIAVTNETVIVYADRDSGKLRSARKTPSGWEFQTLVSSANIGKLFIAPDELGTLTAAWDNLSNASSSYRTLTDNVWGVSENLSIANFTSFATDRGGYLHFAGPIAVELPGGEIRNGYVSYRPKDVTDLDGDGLPYVLEEVLGTDPDVPNPQALTFGMSASSMASLSCLVTGDLARVNTSDSYFYSAEKEIALEVQYSTNLSFWREAVVEVDTDLFQISGRPPVFVTTLRESALATPRAFLRLKATRKR</sequence>